<sequence>MLAAVSAAAAAAGAALKKGFEVNAGVETATLGIKSLIASLTEVRDAAGTLATGPEKLAIAGQLAEKQMQKLRLLGLQTSATFEQLSAAYTQAIGAGSSAGLTLDESMELMLRITQAAAALGVPMEQLNQEVRSIISAQITADSTVGKALEASGVTSENLKAWREAGTLAEELGKRLETFREMSPETSATWTATLSNLSEGFDAVLGKMTKGAFEGVKKSLQSALDGIFDGDSLDLAHEFKGIESMAATAFDALGKALSSAISGVLDLVKEFSAWLSENRSTVEAIATAVGNVVKLVLDLAGVVAKLVAGAGDLLVKSGFIEAAMDAISIVVAAIYDTFTRLRIAVGEVGVALADWLVEPLQEALRLLSRFMREIPGIGHSVNQVVLDAANALPDPEKLRKDLEALKSAPRALDEFFKAREKRRAPDTSYADAYDPEQAGRDFMAGVSVGTSTPLKAPAKETKDKPADDARRARKALQDLLRAETEAAVKRAQAVREIESQALDARLEQHLITYRAYLDDKAKLEKSSLDDEMSAQRQHLAQLRAELAHETDDTGVKRLQADIAKAEAELFALSQKSVLIDAKLKLDVWKFERDVADLRVDIRANILDAKGQTLEAALLRLGKETERLLQDRRVAGNAELEALVREQAALSANRLRFDDVSKQAGLVQSSLTAQEDSINREVEAGLRTQLDGERAIRDARLASAAALEESVRAAKELAIASGDPALIAQAIELEQRYRELAGTLDSVAVSINESFFGSIKQGFQDLISGAKSFGDVLKSVISSVLSKLSELALSQLVGNLMSGFGGSGGGLGGLLSAGLSMFGFAEGGAVRGPGTGTSDSILARLSNGEYVLRASAVRALGLDRLNFMNTYGKLPAFATGGLVGGGQGLAGALTTQASAVNANIEVSPTVTIAAGQVADALAKESAFQRAVIAIVGDNGKRIRGAWGT</sequence>
<reference evidence="3 4" key="1">
    <citation type="submission" date="2018-02" db="EMBL/GenBank/DDBJ databases">
        <title>Reclassifiation of [Polyangium] brachysporum DSM 7029 as Guopingzhaonella breviflexa gen. nov., sp. nov., a member of the family Comamonadaceae.</title>
        <authorList>
            <person name="Tang B."/>
        </authorList>
    </citation>
    <scope>NUCLEOTIDE SEQUENCE [LARGE SCALE GENOMIC DNA]</scope>
    <source>
        <strain evidence="3 4">DSM 15344</strain>
    </source>
</reference>
<feature type="coiled-coil region" evidence="1">
    <location>
        <begin position="525"/>
        <end position="575"/>
    </location>
</feature>
<proteinExistence type="predicted"/>
<evidence type="ECO:0000313" key="4">
    <source>
        <dbReference type="Proteomes" id="UP000239406"/>
    </source>
</evidence>
<comment type="caution">
    <text evidence="3">The sequence shown here is derived from an EMBL/GenBank/DDBJ whole genome shotgun (WGS) entry which is preliminary data.</text>
</comment>
<accession>A0A2S5T3H6</accession>
<protein>
    <recommendedName>
        <fullName evidence="5">Phage tail tape measure protein</fullName>
    </recommendedName>
</protein>
<evidence type="ECO:0000256" key="1">
    <source>
        <dbReference type="SAM" id="Coils"/>
    </source>
</evidence>
<keyword evidence="4" id="KW-1185">Reference proteome</keyword>
<evidence type="ECO:0000313" key="3">
    <source>
        <dbReference type="EMBL" id="PPE69506.1"/>
    </source>
</evidence>
<feature type="region of interest" description="Disordered" evidence="2">
    <location>
        <begin position="448"/>
        <end position="470"/>
    </location>
</feature>
<feature type="compositionally biased region" description="Basic and acidic residues" evidence="2">
    <location>
        <begin position="457"/>
        <end position="470"/>
    </location>
</feature>
<gene>
    <name evidence="3" type="ORF">C1702_11225</name>
</gene>
<evidence type="ECO:0008006" key="5">
    <source>
        <dbReference type="Google" id="ProtNLM"/>
    </source>
</evidence>
<dbReference type="AlphaFoldDB" id="A0A2S5T3H6"/>
<evidence type="ECO:0000256" key="2">
    <source>
        <dbReference type="SAM" id="MobiDB-lite"/>
    </source>
</evidence>
<dbReference type="EMBL" id="PSNY01000011">
    <property type="protein sequence ID" value="PPE69506.1"/>
    <property type="molecule type" value="Genomic_DNA"/>
</dbReference>
<organism evidence="3 4">
    <name type="scientific">Caldimonas thermodepolymerans</name>
    <dbReference type="NCBI Taxonomy" id="215580"/>
    <lineage>
        <taxon>Bacteria</taxon>
        <taxon>Pseudomonadati</taxon>
        <taxon>Pseudomonadota</taxon>
        <taxon>Betaproteobacteria</taxon>
        <taxon>Burkholderiales</taxon>
        <taxon>Sphaerotilaceae</taxon>
        <taxon>Caldimonas</taxon>
    </lineage>
</organism>
<name>A0A2S5T3H6_9BURK</name>
<dbReference type="Proteomes" id="UP000239406">
    <property type="component" value="Unassembled WGS sequence"/>
</dbReference>
<keyword evidence="1" id="KW-0175">Coiled coil</keyword>